<dbReference type="PROSITE" id="PS51755">
    <property type="entry name" value="OMPR_PHOB"/>
    <property type="match status" value="1"/>
</dbReference>
<feature type="domain" description="OmpR/PhoB-type" evidence="7">
    <location>
        <begin position="1"/>
        <end position="90"/>
    </location>
</feature>
<accession>A0ABV7YF36</accession>
<dbReference type="InterPro" id="IPR016032">
    <property type="entry name" value="Sig_transdc_resp-reg_C-effctor"/>
</dbReference>
<keyword evidence="4" id="KW-0804">Transcription</keyword>
<comment type="caution">
    <text evidence="8">The sequence shown here is derived from an EMBL/GenBank/DDBJ whole genome shotgun (WGS) entry which is preliminary data.</text>
</comment>
<dbReference type="SUPFAM" id="SSF52540">
    <property type="entry name" value="P-loop containing nucleoside triphosphate hydrolases"/>
    <property type="match status" value="1"/>
</dbReference>
<dbReference type="InterPro" id="IPR011990">
    <property type="entry name" value="TPR-like_helical_dom_sf"/>
</dbReference>
<evidence type="ECO:0000256" key="2">
    <source>
        <dbReference type="ARBA" id="ARBA00023015"/>
    </source>
</evidence>
<evidence type="ECO:0000256" key="5">
    <source>
        <dbReference type="PROSITE-ProRule" id="PRU00339"/>
    </source>
</evidence>
<dbReference type="SUPFAM" id="SSF46894">
    <property type="entry name" value="C-terminal effector domain of the bipartite response regulators"/>
    <property type="match status" value="1"/>
</dbReference>
<dbReference type="InterPro" id="IPR036388">
    <property type="entry name" value="WH-like_DNA-bd_sf"/>
</dbReference>
<dbReference type="Pfam" id="PF00486">
    <property type="entry name" value="Trans_reg_C"/>
    <property type="match status" value="1"/>
</dbReference>
<dbReference type="PRINTS" id="PR00364">
    <property type="entry name" value="DISEASERSIST"/>
</dbReference>
<dbReference type="InterPro" id="IPR003593">
    <property type="entry name" value="AAA+_ATPase"/>
</dbReference>
<dbReference type="InterPro" id="IPR051677">
    <property type="entry name" value="AfsR-DnrI-RedD_regulator"/>
</dbReference>
<dbReference type="RefSeq" id="WP_205117811.1">
    <property type="nucleotide sequence ID" value="NZ_JAFBCM010000001.1"/>
</dbReference>
<evidence type="ECO:0000313" key="8">
    <source>
        <dbReference type="EMBL" id="MFC3763458.1"/>
    </source>
</evidence>
<dbReference type="CDD" id="cd15831">
    <property type="entry name" value="BTAD"/>
    <property type="match status" value="1"/>
</dbReference>
<keyword evidence="5" id="KW-0802">TPR repeat</keyword>
<dbReference type="PANTHER" id="PTHR35807">
    <property type="entry name" value="TRANSCRIPTIONAL REGULATOR REDD-RELATED"/>
    <property type="match status" value="1"/>
</dbReference>
<dbReference type="Pfam" id="PF13424">
    <property type="entry name" value="TPR_12"/>
    <property type="match status" value="2"/>
</dbReference>
<dbReference type="InterPro" id="IPR005158">
    <property type="entry name" value="BTAD"/>
</dbReference>
<reference evidence="9" key="1">
    <citation type="journal article" date="2019" name="Int. J. Syst. Evol. Microbiol.">
        <title>The Global Catalogue of Microorganisms (GCM) 10K type strain sequencing project: providing services to taxonomists for standard genome sequencing and annotation.</title>
        <authorList>
            <consortium name="The Broad Institute Genomics Platform"/>
            <consortium name="The Broad Institute Genome Sequencing Center for Infectious Disease"/>
            <person name="Wu L."/>
            <person name="Ma J."/>
        </authorList>
    </citation>
    <scope>NUCLEOTIDE SEQUENCE [LARGE SCALE GENOMIC DNA]</scope>
    <source>
        <strain evidence="9">CGMCC 4.7241</strain>
    </source>
</reference>
<dbReference type="Gene3D" id="1.10.10.10">
    <property type="entry name" value="Winged helix-like DNA-binding domain superfamily/Winged helix DNA-binding domain"/>
    <property type="match status" value="1"/>
</dbReference>
<dbReference type="SMART" id="SM00028">
    <property type="entry name" value="TPR"/>
    <property type="match status" value="6"/>
</dbReference>
<dbReference type="SUPFAM" id="SSF48452">
    <property type="entry name" value="TPR-like"/>
    <property type="match status" value="2"/>
</dbReference>
<evidence type="ECO:0000256" key="3">
    <source>
        <dbReference type="ARBA" id="ARBA00023125"/>
    </source>
</evidence>
<evidence type="ECO:0000256" key="6">
    <source>
        <dbReference type="PROSITE-ProRule" id="PRU01091"/>
    </source>
</evidence>
<evidence type="ECO:0000256" key="1">
    <source>
        <dbReference type="ARBA" id="ARBA00005820"/>
    </source>
</evidence>
<dbReference type="Pfam" id="PF00931">
    <property type="entry name" value="NB-ARC"/>
    <property type="match status" value="1"/>
</dbReference>
<dbReference type="PANTHER" id="PTHR35807:SF1">
    <property type="entry name" value="TRANSCRIPTIONAL REGULATOR REDD"/>
    <property type="match status" value="1"/>
</dbReference>
<evidence type="ECO:0000256" key="4">
    <source>
        <dbReference type="ARBA" id="ARBA00023163"/>
    </source>
</evidence>
<gene>
    <name evidence="8" type="ORF">ACFOUW_21650</name>
</gene>
<dbReference type="InterPro" id="IPR019734">
    <property type="entry name" value="TPR_rpt"/>
</dbReference>
<dbReference type="PROSITE" id="PS50005">
    <property type="entry name" value="TPR"/>
    <property type="match status" value="1"/>
</dbReference>
<feature type="repeat" description="TPR" evidence="5">
    <location>
        <begin position="831"/>
        <end position="864"/>
    </location>
</feature>
<dbReference type="InterPro" id="IPR001867">
    <property type="entry name" value="OmpR/PhoB-type_DNA-bd"/>
</dbReference>
<protein>
    <submittedName>
        <fullName evidence="8">BTAD domain-containing putative transcriptional regulator</fullName>
    </submittedName>
</protein>
<keyword evidence="3 6" id="KW-0238">DNA-binding</keyword>
<name>A0ABV7YF36_9ACTN</name>
<sequence length="922" mass="100815">MEIRVLGTVELWHDGEQTVIGAAKLRGLLALLVLSANQVVRRDQLVDELWDGSPPPSATGTLQANVYRLRKLLDDDLRLETRESGYVLHALDGVIDVQRFHQSVEDAHGLIEAGDTESAVDTLRDALRLWRGEAFADVELATVRTSADTLGERRWDATELYLASVLSLGRHTEALGELEEYVAAHPLRERGWELLITAQYQAGRQAEALDSYRRVRDLLDEQLGIEPGRALRELQQRILNADPSLDPPADDEPEREAERIVPRQLPTPVRHLAGRAELLTRLDETRGRVVLLTGSAGIGKTTLAVHWAERVHDHFPDGILFHDLRGFGPTERVVEPASLLPSLLTELGVPSRQIPPEVVAQSALLRSVLAERSALLVLDNARDADQVRPLLPGAGSSSALVTSRRDLSGLVTTHDARAERVELLTENDAAELLESRVGAERIAAEPAAVADLIAGCAGLPLALAIVASRAAAKPSWPLSAVAAELTDIRQGLDAFRSEDRSADLTAVLSWSYRALTQEAAQLFRLLGLHPGPDISLAAAASLAGWDLVETRRLLDELTTCTLLDEHVPGRFSCHDLLRVYAAELAREHDADDVRHTAIGRMIGHYLSSGHAGAMLLSSRRDPIKLAPAAPGVEPEPMVDLEQTLDWFDTEHLVLLGVVDLAASHGYDAQCWQVAWTLVDFLDWRGHWQDWVDTQHVALEAARRSDDRRGEATSHRYLASAATELRNTDDAFDHLGKSLSLLRELDDTSGQGFVHIGLANVLESQGRWVESQEHGVRALELFRSAGHRLGEANALNSAGWLSAMLGEYDKALDYGEQAAALFEELGASHGLAAASHTLGYVHHRRGDLARAVETYQRSLDLYTAIGGDKYYEAAGLDSLGDAHHDAGDHAAAREMWQRALTILDELGHPEAERVRAKVGGPPG</sequence>
<keyword evidence="2" id="KW-0805">Transcription regulation</keyword>
<keyword evidence="9" id="KW-1185">Reference proteome</keyword>
<dbReference type="EMBL" id="JBHRZH010000018">
    <property type="protein sequence ID" value="MFC3763458.1"/>
    <property type="molecule type" value="Genomic_DNA"/>
</dbReference>
<organism evidence="8 9">
    <name type="scientific">Tenggerimyces flavus</name>
    <dbReference type="NCBI Taxonomy" id="1708749"/>
    <lineage>
        <taxon>Bacteria</taxon>
        <taxon>Bacillati</taxon>
        <taxon>Actinomycetota</taxon>
        <taxon>Actinomycetes</taxon>
        <taxon>Propionibacteriales</taxon>
        <taxon>Nocardioidaceae</taxon>
        <taxon>Tenggerimyces</taxon>
    </lineage>
</organism>
<comment type="similarity">
    <text evidence="1">Belongs to the AfsR/DnrI/RedD regulatory family.</text>
</comment>
<dbReference type="Gene3D" id="1.25.40.10">
    <property type="entry name" value="Tetratricopeptide repeat domain"/>
    <property type="match status" value="2"/>
</dbReference>
<feature type="DNA-binding region" description="OmpR/PhoB-type" evidence="6">
    <location>
        <begin position="1"/>
        <end position="90"/>
    </location>
</feature>
<dbReference type="InterPro" id="IPR027417">
    <property type="entry name" value="P-loop_NTPase"/>
</dbReference>
<evidence type="ECO:0000259" key="7">
    <source>
        <dbReference type="PROSITE" id="PS51755"/>
    </source>
</evidence>
<dbReference type="SMART" id="SM00862">
    <property type="entry name" value="Trans_reg_C"/>
    <property type="match status" value="1"/>
</dbReference>
<proteinExistence type="inferred from homology"/>
<dbReference type="InterPro" id="IPR002182">
    <property type="entry name" value="NB-ARC"/>
</dbReference>
<dbReference type="SMART" id="SM00382">
    <property type="entry name" value="AAA"/>
    <property type="match status" value="1"/>
</dbReference>
<evidence type="ECO:0000313" key="9">
    <source>
        <dbReference type="Proteomes" id="UP001595699"/>
    </source>
</evidence>
<dbReference type="Pfam" id="PF03704">
    <property type="entry name" value="BTAD"/>
    <property type="match status" value="1"/>
</dbReference>
<dbReference type="Gene3D" id="3.40.50.300">
    <property type="entry name" value="P-loop containing nucleotide triphosphate hydrolases"/>
    <property type="match status" value="1"/>
</dbReference>
<dbReference type="Proteomes" id="UP001595699">
    <property type="component" value="Unassembled WGS sequence"/>
</dbReference>
<dbReference type="SMART" id="SM01043">
    <property type="entry name" value="BTAD"/>
    <property type="match status" value="1"/>
</dbReference>